<dbReference type="SUPFAM" id="SSF53448">
    <property type="entry name" value="Nucleotide-diphospho-sugar transferases"/>
    <property type="match status" value="1"/>
</dbReference>
<feature type="transmembrane region" description="Helical" evidence="2">
    <location>
        <begin position="304"/>
        <end position="327"/>
    </location>
</feature>
<protein>
    <submittedName>
        <fullName evidence="4">Glycosyltransferase</fullName>
    </submittedName>
</protein>
<keyword evidence="2" id="KW-1133">Transmembrane helix</keyword>
<dbReference type="GO" id="GO:0016740">
    <property type="term" value="F:transferase activity"/>
    <property type="evidence" value="ECO:0007669"/>
    <property type="project" value="UniProtKB-KW"/>
</dbReference>
<keyword evidence="2" id="KW-0472">Membrane</keyword>
<dbReference type="AlphaFoldDB" id="A0A845B795"/>
<evidence type="ECO:0000313" key="4">
    <source>
        <dbReference type="EMBL" id="MXP45307.1"/>
    </source>
</evidence>
<dbReference type="CDD" id="cd04179">
    <property type="entry name" value="DPM_DPG-synthase_like"/>
    <property type="match status" value="1"/>
</dbReference>
<accession>A0A845B795</accession>
<dbReference type="PANTHER" id="PTHR48090">
    <property type="entry name" value="UNDECAPRENYL-PHOSPHATE 4-DEOXY-4-FORMAMIDO-L-ARABINOSE TRANSFERASE-RELATED"/>
    <property type="match status" value="1"/>
</dbReference>
<organism evidence="4 5">
    <name type="scientific">Allopontixanthobacter sediminis</name>
    <dbReference type="NCBI Taxonomy" id="1689985"/>
    <lineage>
        <taxon>Bacteria</taxon>
        <taxon>Pseudomonadati</taxon>
        <taxon>Pseudomonadota</taxon>
        <taxon>Alphaproteobacteria</taxon>
        <taxon>Sphingomonadales</taxon>
        <taxon>Erythrobacteraceae</taxon>
        <taxon>Allopontixanthobacter</taxon>
    </lineage>
</organism>
<keyword evidence="5" id="KW-1185">Reference proteome</keyword>
<evidence type="ECO:0000259" key="3">
    <source>
        <dbReference type="Pfam" id="PF00535"/>
    </source>
</evidence>
<dbReference type="EMBL" id="WTYL01000003">
    <property type="protein sequence ID" value="MXP45307.1"/>
    <property type="molecule type" value="Genomic_DNA"/>
</dbReference>
<dbReference type="Proteomes" id="UP000431922">
    <property type="component" value="Unassembled WGS sequence"/>
</dbReference>
<dbReference type="InterPro" id="IPR001173">
    <property type="entry name" value="Glyco_trans_2-like"/>
</dbReference>
<dbReference type="Pfam" id="PF00535">
    <property type="entry name" value="Glycos_transf_2"/>
    <property type="match status" value="1"/>
</dbReference>
<proteinExistence type="predicted"/>
<dbReference type="OrthoDB" id="9807795at2"/>
<dbReference type="InterPro" id="IPR029044">
    <property type="entry name" value="Nucleotide-diphossugar_trans"/>
</dbReference>
<evidence type="ECO:0000256" key="2">
    <source>
        <dbReference type="SAM" id="Phobius"/>
    </source>
</evidence>
<keyword evidence="2" id="KW-0812">Transmembrane</keyword>
<dbReference type="Gene3D" id="3.90.550.10">
    <property type="entry name" value="Spore Coat Polysaccharide Biosynthesis Protein SpsA, Chain A"/>
    <property type="match status" value="1"/>
</dbReference>
<feature type="transmembrane region" description="Helical" evidence="2">
    <location>
        <begin position="339"/>
        <end position="359"/>
    </location>
</feature>
<evidence type="ECO:0000313" key="5">
    <source>
        <dbReference type="Proteomes" id="UP000431922"/>
    </source>
</evidence>
<comment type="caution">
    <text evidence="4">The sequence shown here is derived from an EMBL/GenBank/DDBJ whole genome shotgun (WGS) entry which is preliminary data.</text>
</comment>
<dbReference type="InterPro" id="IPR050256">
    <property type="entry name" value="Glycosyltransferase_2"/>
</dbReference>
<reference evidence="4 5" key="1">
    <citation type="submission" date="2019-12" db="EMBL/GenBank/DDBJ databases">
        <title>Genomic-based taxomic classification of the family Erythrobacteraceae.</title>
        <authorList>
            <person name="Xu L."/>
        </authorList>
    </citation>
    <scope>NUCLEOTIDE SEQUENCE [LARGE SCALE GENOMIC DNA]</scope>
    <source>
        <strain evidence="4 5">KCTC 42453</strain>
    </source>
</reference>
<feature type="domain" description="Glycosyltransferase 2-like" evidence="3">
    <location>
        <begin position="76"/>
        <end position="237"/>
    </location>
</feature>
<keyword evidence="4" id="KW-0808">Transferase</keyword>
<dbReference type="PANTHER" id="PTHR48090:SF7">
    <property type="entry name" value="RFBJ PROTEIN"/>
    <property type="match status" value="1"/>
</dbReference>
<feature type="region of interest" description="Disordered" evidence="1">
    <location>
        <begin position="382"/>
        <end position="405"/>
    </location>
</feature>
<evidence type="ECO:0000256" key="1">
    <source>
        <dbReference type="SAM" id="MobiDB-lite"/>
    </source>
</evidence>
<gene>
    <name evidence="4" type="ORF">GRI65_12695</name>
</gene>
<name>A0A845B795_9SPHN</name>
<sequence length="405" mass="44061">MSDELVHWAVSIGSRREVTRRSVRAGGVRVRIRFPSVVYASLKPARHFAHHERRIVPRKARSSERAGGRVTKLIVQIPCYNEADDLPATLAAIPRVIAGIDTIEILVIDDGSHDRTSEIARLWGVHHIVRHRRNRGLAAAFRSGLKTALAEGADIIVNTDADGQYEGADIALLVAPIVAQRADIVIGDRGVANNEHFGPLKRRLQRLGSGVVRRLSCTDIGDAVSGFRAISRAAAQQINITTDFSYTTDMLIQAGRKRLAITSVPIRTHATPRPSRLFSSIPRFIVNTGITIARAYTTYNPLRAFVGGGMLIALLGLMPILRFLWFWALGDGGGHIQSLVIGGSLLILGSLVAILGVLADLVSANRKLLETALTEIRELHDKADRQSSNRSEQAGVEIPPRKAAG</sequence>